<feature type="binding site" evidence="5">
    <location>
        <position position="211"/>
    </location>
    <ligand>
        <name>Zn(2+)</name>
        <dbReference type="ChEBI" id="CHEBI:29105"/>
    </ligand>
</feature>
<feature type="transmembrane region" description="Helical" evidence="6">
    <location>
        <begin position="210"/>
        <end position="234"/>
    </location>
</feature>
<keyword evidence="5" id="KW-0862">Zinc</keyword>
<dbReference type="InterPro" id="IPR004254">
    <property type="entry name" value="AdipoR/HlyIII-related"/>
</dbReference>
<evidence type="ECO:0000256" key="4">
    <source>
        <dbReference type="ARBA" id="ARBA00023136"/>
    </source>
</evidence>
<feature type="transmembrane region" description="Helical" evidence="6">
    <location>
        <begin position="125"/>
        <end position="144"/>
    </location>
</feature>
<sequence>MGRSRAATPSETAGAALREGAAQVAEAVKPKLRGWIHAGMFPIVLVAVIVLVVLTPTPDAKAATAVFGLTSVLLFGVSAVYHRGTWSPRVTGVLRRVDHSNIFLIIAGTCTPLAVILLSASTARILLWIVWTGAFLGLLGRVIWLGAPRWVYTPVYVALGCVNLGFLPQFAETGGPAIVWLVVGGGVAYIAGAVVYALKRPNPSPRWFGFHEVFHALTVVGFTCNYIAVSIAAYSLR</sequence>
<dbReference type="KEGG" id="psic:J4E96_16195"/>
<proteinExistence type="predicted"/>
<feature type="binding site" evidence="5">
    <location>
        <position position="82"/>
    </location>
    <ligand>
        <name>Zn(2+)</name>
        <dbReference type="ChEBI" id="CHEBI:29105"/>
    </ligand>
</feature>
<dbReference type="PANTHER" id="PTHR20855:SF3">
    <property type="entry name" value="LD03007P"/>
    <property type="match status" value="1"/>
</dbReference>
<evidence type="ECO:0000256" key="2">
    <source>
        <dbReference type="ARBA" id="ARBA00022692"/>
    </source>
</evidence>
<keyword evidence="8" id="KW-1185">Reference proteome</keyword>
<evidence type="ECO:0000256" key="5">
    <source>
        <dbReference type="PIRSR" id="PIRSR604254-1"/>
    </source>
</evidence>
<feature type="transmembrane region" description="Helical" evidence="6">
    <location>
        <begin position="35"/>
        <end position="56"/>
    </location>
</feature>
<evidence type="ECO:0000313" key="8">
    <source>
        <dbReference type="Proteomes" id="UP000663937"/>
    </source>
</evidence>
<dbReference type="RefSeq" id="WP_227423102.1">
    <property type="nucleotide sequence ID" value="NZ_CP071868.1"/>
</dbReference>
<gene>
    <name evidence="7" type="ORF">J4E96_16195</name>
</gene>
<feature type="transmembrane region" description="Helical" evidence="6">
    <location>
        <begin position="62"/>
        <end position="81"/>
    </location>
</feature>
<dbReference type="EMBL" id="CP071868">
    <property type="protein sequence ID" value="QTE28853.1"/>
    <property type="molecule type" value="Genomic_DNA"/>
</dbReference>
<feature type="transmembrane region" description="Helical" evidence="6">
    <location>
        <begin position="177"/>
        <end position="198"/>
    </location>
</feature>
<evidence type="ECO:0000256" key="3">
    <source>
        <dbReference type="ARBA" id="ARBA00022989"/>
    </source>
</evidence>
<feature type="binding site" evidence="5">
    <location>
        <position position="215"/>
    </location>
    <ligand>
        <name>Zn(2+)</name>
        <dbReference type="ChEBI" id="CHEBI:29105"/>
    </ligand>
</feature>
<keyword evidence="2 6" id="KW-0812">Transmembrane</keyword>
<organism evidence="7 8">
    <name type="scientific">Pengzhenrongella sicca</name>
    <dbReference type="NCBI Taxonomy" id="2819238"/>
    <lineage>
        <taxon>Bacteria</taxon>
        <taxon>Bacillati</taxon>
        <taxon>Actinomycetota</taxon>
        <taxon>Actinomycetes</taxon>
        <taxon>Micrococcales</taxon>
        <taxon>Pengzhenrongella</taxon>
    </lineage>
</organism>
<keyword evidence="5" id="KW-0479">Metal-binding</keyword>
<reference evidence="7" key="1">
    <citation type="submission" date="2021-03" db="EMBL/GenBank/DDBJ databases">
        <title>Pengzhenrongella sicca gen. nov., sp. nov., a new member of suborder Micrococcineae isolated from High-Arctic tundra soil.</title>
        <authorList>
            <person name="Peng F."/>
        </authorList>
    </citation>
    <scope>NUCLEOTIDE SEQUENCE</scope>
    <source>
        <strain evidence="7">LRZ-2</strain>
    </source>
</reference>
<accession>A0A8A4ZD86</accession>
<feature type="transmembrane region" description="Helical" evidence="6">
    <location>
        <begin position="102"/>
        <end position="119"/>
    </location>
</feature>
<evidence type="ECO:0000313" key="7">
    <source>
        <dbReference type="EMBL" id="QTE28853.1"/>
    </source>
</evidence>
<evidence type="ECO:0000256" key="1">
    <source>
        <dbReference type="ARBA" id="ARBA00004141"/>
    </source>
</evidence>
<dbReference type="GO" id="GO:0046872">
    <property type="term" value="F:metal ion binding"/>
    <property type="evidence" value="ECO:0007669"/>
    <property type="project" value="UniProtKB-KW"/>
</dbReference>
<keyword evidence="3 6" id="KW-1133">Transmembrane helix</keyword>
<evidence type="ECO:0000256" key="6">
    <source>
        <dbReference type="SAM" id="Phobius"/>
    </source>
</evidence>
<comment type="subcellular location">
    <subcellularLocation>
        <location evidence="1">Membrane</location>
        <topology evidence="1">Multi-pass membrane protein</topology>
    </subcellularLocation>
</comment>
<dbReference type="GO" id="GO:0016020">
    <property type="term" value="C:membrane"/>
    <property type="evidence" value="ECO:0007669"/>
    <property type="project" value="UniProtKB-SubCell"/>
</dbReference>
<feature type="transmembrane region" description="Helical" evidence="6">
    <location>
        <begin position="151"/>
        <end position="171"/>
    </location>
</feature>
<dbReference type="Proteomes" id="UP000663937">
    <property type="component" value="Chromosome"/>
</dbReference>
<dbReference type="PANTHER" id="PTHR20855">
    <property type="entry name" value="ADIPOR/PROGESTIN RECEPTOR-RELATED"/>
    <property type="match status" value="1"/>
</dbReference>
<dbReference type="AlphaFoldDB" id="A0A8A4ZD86"/>
<name>A0A8A4ZD86_9MICO</name>
<protein>
    <submittedName>
        <fullName evidence="7">Hemolysin III family protein</fullName>
    </submittedName>
</protein>
<dbReference type="Pfam" id="PF03006">
    <property type="entry name" value="HlyIII"/>
    <property type="match status" value="1"/>
</dbReference>
<keyword evidence="4 6" id="KW-0472">Membrane</keyword>